<feature type="signal peptide" evidence="2">
    <location>
        <begin position="1"/>
        <end position="15"/>
    </location>
</feature>
<dbReference type="Proteomes" id="UP000053257">
    <property type="component" value="Unassembled WGS sequence"/>
</dbReference>
<evidence type="ECO:0000259" key="3">
    <source>
        <dbReference type="PROSITE" id="PS51762"/>
    </source>
</evidence>
<evidence type="ECO:0000256" key="1">
    <source>
        <dbReference type="SAM" id="Phobius"/>
    </source>
</evidence>
<keyword evidence="5" id="KW-1185">Reference proteome</keyword>
<dbReference type="InterPro" id="IPR000757">
    <property type="entry name" value="Beta-glucanase-like"/>
</dbReference>
<keyword evidence="1" id="KW-0472">Membrane</keyword>
<keyword evidence="4" id="KW-0378">Hydrolase</keyword>
<dbReference type="PANTHER" id="PTHR10963:SF24">
    <property type="entry name" value="GLYCOSIDASE C21B10.07-RELATED"/>
    <property type="match status" value="1"/>
</dbReference>
<dbReference type="EMBL" id="KN840508">
    <property type="protein sequence ID" value="KIP06881.1"/>
    <property type="molecule type" value="Genomic_DNA"/>
</dbReference>
<feature type="domain" description="GH16" evidence="3">
    <location>
        <begin position="12"/>
        <end position="283"/>
    </location>
</feature>
<dbReference type="AlphaFoldDB" id="A0A0C3RY07"/>
<dbReference type="GO" id="GO:0004553">
    <property type="term" value="F:hydrolase activity, hydrolyzing O-glycosyl compounds"/>
    <property type="evidence" value="ECO:0007669"/>
    <property type="project" value="InterPro"/>
</dbReference>
<gene>
    <name evidence="4" type="ORF">PHLGIDRAFT_442713</name>
</gene>
<evidence type="ECO:0000313" key="4">
    <source>
        <dbReference type="EMBL" id="KIP06881.1"/>
    </source>
</evidence>
<dbReference type="InterPro" id="IPR013320">
    <property type="entry name" value="ConA-like_dom_sf"/>
</dbReference>
<reference evidence="4 5" key="1">
    <citation type="journal article" date="2014" name="PLoS Genet.">
        <title>Analysis of the Phlebiopsis gigantea genome, transcriptome and secretome provides insight into its pioneer colonization strategies of wood.</title>
        <authorList>
            <person name="Hori C."/>
            <person name="Ishida T."/>
            <person name="Igarashi K."/>
            <person name="Samejima M."/>
            <person name="Suzuki H."/>
            <person name="Master E."/>
            <person name="Ferreira P."/>
            <person name="Ruiz-Duenas F.J."/>
            <person name="Held B."/>
            <person name="Canessa P."/>
            <person name="Larrondo L.F."/>
            <person name="Schmoll M."/>
            <person name="Druzhinina I.S."/>
            <person name="Kubicek C.P."/>
            <person name="Gaskell J.A."/>
            <person name="Kersten P."/>
            <person name="St John F."/>
            <person name="Glasner J."/>
            <person name="Sabat G."/>
            <person name="Splinter BonDurant S."/>
            <person name="Syed K."/>
            <person name="Yadav J."/>
            <person name="Mgbeahuruike A.C."/>
            <person name="Kovalchuk A."/>
            <person name="Asiegbu F.O."/>
            <person name="Lackner G."/>
            <person name="Hoffmeister D."/>
            <person name="Rencoret J."/>
            <person name="Gutierrez A."/>
            <person name="Sun H."/>
            <person name="Lindquist E."/>
            <person name="Barry K."/>
            <person name="Riley R."/>
            <person name="Grigoriev I.V."/>
            <person name="Henrissat B."/>
            <person name="Kues U."/>
            <person name="Berka R.M."/>
            <person name="Martinez A.T."/>
            <person name="Covert S.F."/>
            <person name="Blanchette R.A."/>
            <person name="Cullen D."/>
        </authorList>
    </citation>
    <scope>NUCLEOTIDE SEQUENCE [LARGE SCALE GENOMIC DNA]</scope>
    <source>
        <strain evidence="4 5">11061_1 CR5-6</strain>
    </source>
</reference>
<sequence>MRAVVLASLAPLALCLTPVQLPLVKEYSGAGFFDDWQYFGAGDNFTDGNVIWVNQSLANQLRLTQVNTAGNAVVKVDTSAVVWDNPRNSVRITTNDFFEIGTIFVIDVVHIPFGCSVWPSIWTTGQPWPENGEIDIIESVNLMGFNQMSLHTTSGCFAAAGTDQTGSPVSTGSNCSQTAGCGVKENKPNSFGANFAQNRGGAWVMQFDVSGIFIWFFQRSEIPQSIVLSNKTLTVDTDSWGPPSAAFVNGTTCNISNYFQAQQIVIDITLCGNWAGMASVYNQTGCGAFTNNTCYLNNVLGNGQNYANAYFEVSYIRAFSSNPNAIFTTTASAPAATPTTSSGSGDGGDGAVTNGGDIVVLGWPGFTLGFGLLFLGLLV</sequence>
<dbReference type="STRING" id="745531.A0A0C3RY07"/>
<keyword evidence="2" id="KW-0732">Signal</keyword>
<name>A0A0C3RY07_PHLG1</name>
<dbReference type="GO" id="GO:0009251">
    <property type="term" value="P:glucan catabolic process"/>
    <property type="evidence" value="ECO:0007669"/>
    <property type="project" value="TreeGrafter"/>
</dbReference>
<dbReference type="PROSITE" id="PS51762">
    <property type="entry name" value="GH16_2"/>
    <property type="match status" value="1"/>
</dbReference>
<protein>
    <submittedName>
        <fullName evidence="4">Glycoside hydrolase family 16 protein</fullName>
    </submittedName>
</protein>
<dbReference type="HOGENOM" id="CLU_016972_2_1_1"/>
<accession>A0A0C3RY07</accession>
<dbReference type="Pfam" id="PF26113">
    <property type="entry name" value="GH16_XgeA"/>
    <property type="match status" value="1"/>
</dbReference>
<dbReference type="OrthoDB" id="192832at2759"/>
<evidence type="ECO:0000256" key="2">
    <source>
        <dbReference type="SAM" id="SignalP"/>
    </source>
</evidence>
<proteinExistence type="predicted"/>
<dbReference type="InterPro" id="IPR050546">
    <property type="entry name" value="Glycosyl_Hydrlase_16"/>
</dbReference>
<evidence type="ECO:0000313" key="5">
    <source>
        <dbReference type="Proteomes" id="UP000053257"/>
    </source>
</evidence>
<organism evidence="4 5">
    <name type="scientific">Phlebiopsis gigantea (strain 11061_1 CR5-6)</name>
    <name type="common">White-rot fungus</name>
    <name type="synonym">Peniophora gigantea</name>
    <dbReference type="NCBI Taxonomy" id="745531"/>
    <lineage>
        <taxon>Eukaryota</taxon>
        <taxon>Fungi</taxon>
        <taxon>Dikarya</taxon>
        <taxon>Basidiomycota</taxon>
        <taxon>Agaricomycotina</taxon>
        <taxon>Agaricomycetes</taxon>
        <taxon>Polyporales</taxon>
        <taxon>Phanerochaetaceae</taxon>
        <taxon>Phlebiopsis</taxon>
    </lineage>
</organism>
<dbReference type="Gene3D" id="2.60.120.200">
    <property type="match status" value="1"/>
</dbReference>
<dbReference type="PANTHER" id="PTHR10963">
    <property type="entry name" value="GLYCOSYL HYDROLASE-RELATED"/>
    <property type="match status" value="1"/>
</dbReference>
<keyword evidence="1" id="KW-0812">Transmembrane</keyword>
<feature type="transmembrane region" description="Helical" evidence="1">
    <location>
        <begin position="358"/>
        <end position="378"/>
    </location>
</feature>
<dbReference type="SUPFAM" id="SSF49899">
    <property type="entry name" value="Concanavalin A-like lectins/glucanases"/>
    <property type="match status" value="1"/>
</dbReference>
<feature type="chain" id="PRO_5012407254" evidence="2">
    <location>
        <begin position="16"/>
        <end position="379"/>
    </location>
</feature>
<keyword evidence="1" id="KW-1133">Transmembrane helix</keyword>